<proteinExistence type="predicted"/>
<evidence type="ECO:0000313" key="4">
    <source>
        <dbReference type="Proteomes" id="UP001281761"/>
    </source>
</evidence>
<comment type="caution">
    <text evidence="3">The sequence shown here is derived from an EMBL/GenBank/DDBJ whole genome shotgun (WGS) entry which is preliminary data.</text>
</comment>
<keyword evidence="4" id="KW-1185">Reference proteome</keyword>
<evidence type="ECO:0000313" key="3">
    <source>
        <dbReference type="EMBL" id="KAK2946445.1"/>
    </source>
</evidence>
<reference evidence="3 4" key="1">
    <citation type="journal article" date="2022" name="bioRxiv">
        <title>Genomics of Preaxostyla Flagellates Illuminates Evolutionary Transitions and the Path Towards Mitochondrial Loss.</title>
        <authorList>
            <person name="Novak L.V.F."/>
            <person name="Treitli S.C."/>
            <person name="Pyrih J."/>
            <person name="Halakuc P."/>
            <person name="Pipaliya S.V."/>
            <person name="Vacek V."/>
            <person name="Brzon O."/>
            <person name="Soukal P."/>
            <person name="Eme L."/>
            <person name="Dacks J.B."/>
            <person name="Karnkowska A."/>
            <person name="Elias M."/>
            <person name="Hampl V."/>
        </authorList>
    </citation>
    <scope>NUCLEOTIDE SEQUENCE [LARGE SCALE GENOMIC DNA]</scope>
    <source>
        <strain evidence="3">NAU3</strain>
        <tissue evidence="3">Gut</tissue>
    </source>
</reference>
<dbReference type="EMBL" id="JARBJD010000228">
    <property type="protein sequence ID" value="KAK2946445.1"/>
    <property type="molecule type" value="Genomic_DNA"/>
</dbReference>
<dbReference type="Proteomes" id="UP001281761">
    <property type="component" value="Unassembled WGS sequence"/>
</dbReference>
<dbReference type="InterPro" id="IPR039461">
    <property type="entry name" value="Peptidase_M49"/>
</dbReference>
<sequence length="626" mass="70641">MSEITYVPYVLHGSTPAKAAFVKVELDLSDFNEKELIVLSNLGDAVDLMNSMYQDVSDRNTRTFIDICKRLSEHPDATNEEKEILANFYVILLLHNKPFSDMPTVNQQLTLDRTRCETLLDSLKISQDQKNMALKYFYEPIEPSPKATYYPEELTDEEFNSLPEAAKAINTMILKGENGYKIVPFETYYRGTCQKVIEKVRAARAACDDIKFCLYLDAVVSKFHSGTLESHRVAETLWLQNTYKIDLILSTANEVYMDEWKSIKGTPTGALLIRNNSLANFAKTLKEHAGEIEKNGPSPHFRQELPESLELHLRPVDVVNWSSDYTNAPMTTIAQSLPNDEWISKNFGAVNLIYVNTGKAVNSVSGSRVLTEFVKKAEVDALLKASEEGKENFLFMGDQTHSMMHEVGHTTGQASAEAKAKFPGKQGNEVLGEEYSTFEECRAELFGMYGIEYLKEKEKLDGRIANGAHYGMLVSMITSLKFAPQQAHQKARNMMYHYFLEKGAVTKGEEDGKVKIGLEKERLSGVVNEMLGMIQGIVSNLEVEKAKAFREKYCFEDELMPVVRERTKTFPLGRGLIFPRIEEKSTCGDTNAVDIANTRFVLSYPASFSKMKRFEIPLIEPFGISS</sequence>
<evidence type="ECO:0000256" key="1">
    <source>
        <dbReference type="ARBA" id="ARBA00022723"/>
    </source>
</evidence>
<keyword evidence="1" id="KW-0479">Metal-binding</keyword>
<evidence type="ECO:0000256" key="2">
    <source>
        <dbReference type="ARBA" id="ARBA00022801"/>
    </source>
</evidence>
<gene>
    <name evidence="3" type="ORF">BLNAU_18610</name>
</gene>
<name>A0ABQ9X3U3_9EUKA</name>
<accession>A0ABQ9X3U3</accession>
<dbReference type="Gene3D" id="3.30.540.30">
    <property type="match status" value="1"/>
</dbReference>
<keyword evidence="2" id="KW-0378">Hydrolase</keyword>
<dbReference type="PANTHER" id="PTHR23422:SF9">
    <property type="entry name" value="ZN-DEPENDENT HYDROLASE"/>
    <property type="match status" value="1"/>
</dbReference>
<organism evidence="3 4">
    <name type="scientific">Blattamonas nauphoetae</name>
    <dbReference type="NCBI Taxonomy" id="2049346"/>
    <lineage>
        <taxon>Eukaryota</taxon>
        <taxon>Metamonada</taxon>
        <taxon>Preaxostyla</taxon>
        <taxon>Oxymonadida</taxon>
        <taxon>Blattamonas</taxon>
    </lineage>
</organism>
<dbReference type="PANTHER" id="PTHR23422">
    <property type="entry name" value="DIPEPTIDYL PEPTIDASE III-RELATED"/>
    <property type="match status" value="1"/>
</dbReference>
<protein>
    <submittedName>
        <fullName evidence="3">Peptidase family M49</fullName>
    </submittedName>
</protein>